<dbReference type="Proteomes" id="UP000051084">
    <property type="component" value="Unassembled WGS sequence"/>
</dbReference>
<dbReference type="NCBIfam" id="TIGR02675">
    <property type="entry name" value="tape_meas_nterm"/>
    <property type="match status" value="1"/>
</dbReference>
<organism evidence="3 4">
    <name type="scientific">Limosilactobacillus equigenerosi DSM 18793 = JCM 14505</name>
    <dbReference type="NCBI Taxonomy" id="1423742"/>
    <lineage>
        <taxon>Bacteria</taxon>
        <taxon>Bacillati</taxon>
        <taxon>Bacillota</taxon>
        <taxon>Bacilli</taxon>
        <taxon>Lactobacillales</taxon>
        <taxon>Lactobacillaceae</taxon>
        <taxon>Limosilactobacillus</taxon>
    </lineage>
</organism>
<dbReference type="PATRIC" id="fig|1423742.4.peg.669"/>
<evidence type="ECO:0000256" key="1">
    <source>
        <dbReference type="SAM" id="Phobius"/>
    </source>
</evidence>
<dbReference type="InterPro" id="IPR013491">
    <property type="entry name" value="Tape_meas_N"/>
</dbReference>
<dbReference type="Pfam" id="PF20155">
    <property type="entry name" value="TMP_3"/>
    <property type="match status" value="1"/>
</dbReference>
<feature type="transmembrane region" description="Helical" evidence="1">
    <location>
        <begin position="431"/>
        <end position="451"/>
    </location>
</feature>
<feature type="domain" description="Tape measure protein N-terminal" evidence="2">
    <location>
        <begin position="84"/>
        <end position="257"/>
    </location>
</feature>
<evidence type="ECO:0000313" key="4">
    <source>
        <dbReference type="Proteomes" id="UP000051084"/>
    </source>
</evidence>
<reference evidence="3 4" key="1">
    <citation type="journal article" date="2015" name="Genome Announc.">
        <title>Expanding the biotechnology potential of lactobacilli through comparative genomics of 213 strains and associated genera.</title>
        <authorList>
            <person name="Sun Z."/>
            <person name="Harris H.M."/>
            <person name="McCann A."/>
            <person name="Guo C."/>
            <person name="Argimon S."/>
            <person name="Zhang W."/>
            <person name="Yang X."/>
            <person name="Jeffery I.B."/>
            <person name="Cooney J.C."/>
            <person name="Kagawa T.F."/>
            <person name="Liu W."/>
            <person name="Song Y."/>
            <person name="Salvetti E."/>
            <person name="Wrobel A."/>
            <person name="Rasinkangas P."/>
            <person name="Parkhill J."/>
            <person name="Rea M.C."/>
            <person name="O'Sullivan O."/>
            <person name="Ritari J."/>
            <person name="Douillard F.P."/>
            <person name="Paul Ross R."/>
            <person name="Yang R."/>
            <person name="Briner A.E."/>
            <person name="Felis G.E."/>
            <person name="de Vos W.M."/>
            <person name="Barrangou R."/>
            <person name="Klaenhammer T.R."/>
            <person name="Caufield P.W."/>
            <person name="Cui Y."/>
            <person name="Zhang H."/>
            <person name="O'Toole P.W."/>
        </authorList>
    </citation>
    <scope>NUCLEOTIDE SEQUENCE [LARGE SCALE GENOMIC DNA]</scope>
    <source>
        <strain evidence="3 4">DSM 18793</strain>
    </source>
</reference>
<gene>
    <name evidence="3" type="ORF">FC21_GL000644</name>
</gene>
<name>A0A0R1UTQ1_9LACO</name>
<dbReference type="EMBL" id="AZGC01000001">
    <property type="protein sequence ID" value="KRL96560.1"/>
    <property type="molecule type" value="Genomic_DNA"/>
</dbReference>
<keyword evidence="4" id="KW-1185">Reference proteome</keyword>
<protein>
    <recommendedName>
        <fullName evidence="2">Tape measure protein N-terminal domain-containing protein</fullName>
    </recommendedName>
</protein>
<dbReference type="AlphaFoldDB" id="A0A0R1UTQ1"/>
<evidence type="ECO:0000259" key="2">
    <source>
        <dbReference type="Pfam" id="PF20155"/>
    </source>
</evidence>
<keyword evidence="1" id="KW-1133">Transmembrane helix</keyword>
<feature type="transmembrane region" description="Helical" evidence="1">
    <location>
        <begin position="406"/>
        <end position="425"/>
    </location>
</feature>
<sequence length="724" mass="75791">MAETMSVEAVLSAVDKNFSSTMQSAIREMGEMINKTNQVSNVPNPGAGWTKMGALAGVAGSLASSATTMITNGLHDVVAGLNESSAAWQTFEGNMAYMGKSSGQIKAVKAELQDFAQKSIYSASDMATTYSQLAAVGVKNTTKLVKGFGGLAGAAENPKQAMKTLSMQATQMAAKPMVQWQDFKLMLEQTPAGIAAVAKSMGMSTQQLVKQVQDGKVKTQDFFNAIEKAGNSKAFQKQATTYKTMGQAMDGLIETITNKLQPAFDAIGKVGAGAIGKIIDGISSGSPVVAILGSLAAGIGAFVTTLGTLYAGAKLAQGAMALFNGVLSASPWMLVIAGVVAVVSALTIFFTSTETGKKMWKSFSDFVVNAWNSIKSVVSPTISFLMDLFGQIGTAVQGMIQTMAPVMQTMGAVFAPLMTALQQLWSLIQPFVTFILQVVGAVLLAIVVAAITGIIGSISLLTSIITALIGVFTAVVSTVSSVWQSIMAIISGAVAIIVTVVTTFGQAIIALFTGHWNRIPGIFSSGWAKVKSIFSSTISTLKSIVSNWGSSLVSAGKAIMDGFLSGLKSGFEAVKNFISGIKDWIIAHKGPVKDDAKALIPAGNAFMEGLNSGLMEGFSAVQSNVASMASQIRDAINDSVATVGNFGNLSTTVNTASAGTMTSRTIASVTDDRNRSMINTALDRIVNRLDNLEQHPVVTVDGLNTINSYNNKRNAMNYSMERGY</sequence>
<dbReference type="STRING" id="417373.GCA_001570685_01473"/>
<dbReference type="OrthoDB" id="28713at2"/>
<keyword evidence="1" id="KW-0812">Transmembrane</keyword>
<feature type="transmembrane region" description="Helical" evidence="1">
    <location>
        <begin position="486"/>
        <end position="512"/>
    </location>
</feature>
<keyword evidence="1" id="KW-0472">Membrane</keyword>
<feature type="transmembrane region" description="Helical" evidence="1">
    <location>
        <begin position="332"/>
        <end position="351"/>
    </location>
</feature>
<evidence type="ECO:0000313" key="3">
    <source>
        <dbReference type="EMBL" id="KRL96560.1"/>
    </source>
</evidence>
<accession>A0A0R1UTQ1</accession>
<comment type="caution">
    <text evidence="3">The sequence shown here is derived from an EMBL/GenBank/DDBJ whole genome shotgun (WGS) entry which is preliminary data.</text>
</comment>
<proteinExistence type="predicted"/>
<feature type="transmembrane region" description="Helical" evidence="1">
    <location>
        <begin position="458"/>
        <end position="480"/>
    </location>
</feature>
<feature type="transmembrane region" description="Helical" evidence="1">
    <location>
        <begin position="288"/>
        <end position="312"/>
    </location>
</feature>